<sequence length="1113" mass="121626">MPLFSRFKNKGAQPTSKDKTQVTNGNDVAAKRPTYQSRWESTTIVPAEVQELVHICTAEMKSRAEALDAPFFLLPFRPDSHPISARTFIRNYYKANAEGSSQYRGEALKQELRLTDSVVLCSIMKWCWSRMPAGVVTWPVYEGFRIGEKEADLARNAFNTFIPMGVDSEARRSIIFDFFDLLASVAAHGKLNGLGGRKLSRLAGWWAFEHSDDGKGFEGGYKCWQSAADACSHLFFAYLRSLSPDTNPSMNVIERIPRSLQALVASTEYPPETPSMLQRSTARVVMVVDNVSPTPFALLRRAKNFEYRDRDRVLREFAEFEDPIDALTEECKRVLWAISSTNQSQTKAVTSSHGLPGLPKPDESWSAFQNMGFGDIDERALSKGPEGMNKPSSMIGSSLRSGPHSRGDDFGRPTTPSWGDFLSSGFADDGKPSTLLYPPTETLPPLVQRSASFGRLEGINEALAPGELAAITNVELDDAFWWVWMTSLAGEEPTGRKAVFGRCALIETTIMNGKWLIMEEQVKGAAPDPAEGAFIAPKKSLFSFTKRNKTGTKESKKKSHNEVPPPRALSATPSKVSITTDQHAKIKAAARALTTQNEENSSPEATRRGRHEEGTASKTTSTMTVGLGSEAAPAMQWAKAYDKHAIRAAYLGDNLAGTGKSREDLVRQISSNSLTTEEKKPVRATSPRPPPLDLQKTERDLPAVPLPEPVAAPAPPPQLTTRAPRERSVSPLPVEPEKTVQETPPRPDSRPSVQEEHPVSRDVSPMPNRVERKPVAAAPPPVHPATRAPAAQQKDPGTPKSATFLAAQAAMQSRASPPPQNTSKLQKGPTTNNAGLRKFFGKKTTVNEPPPRVSSQQASSLAPPQSENGISRRFSQMRKNTRSPPTTSPTTQSKPSNSAAVAAARAATSKEPVLDMSSPNPYPADDLSRTSTREEADAVHEFSRFDQGPLMDIPSAVTLDSEDDRSTHKSTFKEVPLPKQYVPEPDAPTPEPVAEHDHFLPPPEFAPPTNNVGAGAGVGGAARNLTPDYERRAEESYDPQVVQDRWATIRENAHRRAKRGSEDQSARSGMSQSQRTDDGETSGEETIESRVARIKARVAELTGNMDSAVNARP</sequence>
<gene>
    <name evidence="3" type="ORF">ZT3D7_G5484</name>
</gene>
<dbReference type="PANTHER" id="PTHR28093">
    <property type="entry name" value="MORPHOGENESIS-RELATED PROTEIN MSB1"/>
    <property type="match status" value="1"/>
</dbReference>
<feature type="region of interest" description="Disordered" evidence="1">
    <location>
        <begin position="545"/>
        <end position="624"/>
    </location>
</feature>
<dbReference type="STRING" id="1276538.A0A1X7RT02"/>
<feature type="compositionally biased region" description="Basic and acidic residues" evidence="1">
    <location>
        <begin position="926"/>
        <end position="944"/>
    </location>
</feature>
<feature type="compositionally biased region" description="Basic residues" evidence="1">
    <location>
        <begin position="546"/>
        <end position="559"/>
    </location>
</feature>
<dbReference type="PANTHER" id="PTHR28093:SF1">
    <property type="entry name" value="MORPHOGENESIS-RELATED PROTEIN MSB1"/>
    <property type="match status" value="1"/>
</dbReference>
<feature type="compositionally biased region" description="Basic and acidic residues" evidence="1">
    <location>
        <begin position="735"/>
        <end position="760"/>
    </location>
</feature>
<feature type="compositionally biased region" description="Polar residues" evidence="1">
    <location>
        <begin position="810"/>
        <end position="834"/>
    </location>
</feature>
<feature type="compositionally biased region" description="Basic and acidic residues" evidence="1">
    <location>
        <begin position="605"/>
        <end position="615"/>
    </location>
</feature>
<feature type="region of interest" description="Disordered" evidence="1">
    <location>
        <begin position="383"/>
        <end position="408"/>
    </location>
</feature>
<dbReference type="AlphaFoldDB" id="A0A1X7RT02"/>
<evidence type="ECO:0000313" key="3">
    <source>
        <dbReference type="EMBL" id="SMQ50331.1"/>
    </source>
</evidence>
<feature type="compositionally biased region" description="Basic and acidic residues" evidence="1">
    <location>
        <begin position="1047"/>
        <end position="1065"/>
    </location>
</feature>
<dbReference type="Proteomes" id="UP000215127">
    <property type="component" value="Chromosome 4"/>
</dbReference>
<protein>
    <recommendedName>
        <fullName evidence="2">Meiotically up-regulated protein Msb1/Mug8 domain-containing protein</fullName>
    </recommendedName>
</protein>
<feature type="compositionally biased region" description="Low complexity" evidence="1">
    <location>
        <begin position="882"/>
        <end position="907"/>
    </location>
</feature>
<dbReference type="Pfam" id="PF08101">
    <property type="entry name" value="Msb1-Mug8_dom"/>
    <property type="match status" value="1"/>
</dbReference>
<organism evidence="3 4">
    <name type="scientific">Zymoseptoria tritici (strain ST99CH_3D7)</name>
    <dbReference type="NCBI Taxonomy" id="1276538"/>
    <lineage>
        <taxon>Eukaryota</taxon>
        <taxon>Fungi</taxon>
        <taxon>Dikarya</taxon>
        <taxon>Ascomycota</taxon>
        <taxon>Pezizomycotina</taxon>
        <taxon>Dothideomycetes</taxon>
        <taxon>Dothideomycetidae</taxon>
        <taxon>Mycosphaerellales</taxon>
        <taxon>Mycosphaerellaceae</taxon>
        <taxon>Zymoseptoria</taxon>
    </lineage>
</organism>
<dbReference type="InterPro" id="IPR012965">
    <property type="entry name" value="Msb1/Mug8_dom"/>
</dbReference>
<keyword evidence="4" id="KW-1185">Reference proteome</keyword>
<feature type="compositionally biased region" description="Pro residues" evidence="1">
    <location>
        <begin position="704"/>
        <end position="718"/>
    </location>
</feature>
<reference evidence="3 4" key="1">
    <citation type="submission" date="2016-06" db="EMBL/GenBank/DDBJ databases">
        <authorList>
            <person name="Kjaerup R.B."/>
            <person name="Dalgaard T.S."/>
            <person name="Juul-Madsen H.R."/>
        </authorList>
    </citation>
    <scope>NUCLEOTIDE SEQUENCE [LARGE SCALE GENOMIC DNA]</scope>
</reference>
<name>A0A1X7RT02_ZYMT9</name>
<feature type="region of interest" description="Disordered" evidence="1">
    <location>
        <begin position="669"/>
        <end position="1091"/>
    </location>
</feature>
<dbReference type="EMBL" id="LT853695">
    <property type="protein sequence ID" value="SMQ50331.1"/>
    <property type="molecule type" value="Genomic_DNA"/>
</dbReference>
<accession>A0A1X7RT02</accession>
<evidence type="ECO:0000259" key="2">
    <source>
        <dbReference type="Pfam" id="PF08101"/>
    </source>
</evidence>
<evidence type="ECO:0000313" key="4">
    <source>
        <dbReference type="Proteomes" id="UP000215127"/>
    </source>
</evidence>
<feature type="compositionally biased region" description="Polar residues" evidence="1">
    <location>
        <begin position="390"/>
        <end position="400"/>
    </location>
</feature>
<feature type="compositionally biased region" description="Polar residues" evidence="1">
    <location>
        <begin position="571"/>
        <end position="581"/>
    </location>
</feature>
<proteinExistence type="predicted"/>
<feature type="domain" description="Meiotically up-regulated protein Msb1/Mug8" evidence="2">
    <location>
        <begin position="45"/>
        <end position="521"/>
    </location>
</feature>
<feature type="compositionally biased region" description="Low complexity" evidence="1">
    <location>
        <begin position="854"/>
        <end position="866"/>
    </location>
</feature>
<feature type="compositionally biased region" description="Polar residues" evidence="1">
    <location>
        <begin position="593"/>
        <end position="604"/>
    </location>
</feature>
<dbReference type="InterPro" id="IPR037508">
    <property type="entry name" value="Msb1/Mug8"/>
</dbReference>
<evidence type="ECO:0000256" key="1">
    <source>
        <dbReference type="SAM" id="MobiDB-lite"/>
    </source>
</evidence>
<feature type="region of interest" description="Disordered" evidence="1">
    <location>
        <begin position="1"/>
        <end position="27"/>
    </location>
</feature>